<evidence type="ECO:0000313" key="1">
    <source>
        <dbReference type="EMBL" id="KAJ7527092.1"/>
    </source>
</evidence>
<name>A0ACC2BBI5_DIPCM</name>
<organism evidence="1 2">
    <name type="scientific">Diphasiastrum complanatum</name>
    <name type="common">Issler's clubmoss</name>
    <name type="synonym">Lycopodium complanatum</name>
    <dbReference type="NCBI Taxonomy" id="34168"/>
    <lineage>
        <taxon>Eukaryota</taxon>
        <taxon>Viridiplantae</taxon>
        <taxon>Streptophyta</taxon>
        <taxon>Embryophyta</taxon>
        <taxon>Tracheophyta</taxon>
        <taxon>Lycopodiopsida</taxon>
        <taxon>Lycopodiales</taxon>
        <taxon>Lycopodiaceae</taxon>
        <taxon>Lycopodioideae</taxon>
        <taxon>Diphasiastrum</taxon>
    </lineage>
</organism>
<sequence length="99" mass="11332">MISVLAACDRYKRSQLHIQKALQFVIQNLVSSIAFCNDHVRPGFEYSGNSVNNLTRVKLKSCFCVYLWQDIFNKQANQKHFSNYSRGVLNDMGIIPTST</sequence>
<proteinExistence type="predicted"/>
<comment type="caution">
    <text evidence="1">The sequence shown here is derived from an EMBL/GenBank/DDBJ whole genome shotgun (WGS) entry which is preliminary data.</text>
</comment>
<evidence type="ECO:0000313" key="2">
    <source>
        <dbReference type="Proteomes" id="UP001162992"/>
    </source>
</evidence>
<keyword evidence="2" id="KW-1185">Reference proteome</keyword>
<protein>
    <submittedName>
        <fullName evidence="1">Uncharacterized protein</fullName>
    </submittedName>
</protein>
<gene>
    <name evidence="1" type="ORF">O6H91_16G036200</name>
</gene>
<dbReference type="Proteomes" id="UP001162992">
    <property type="component" value="Chromosome 16"/>
</dbReference>
<dbReference type="EMBL" id="CM055107">
    <property type="protein sequence ID" value="KAJ7527092.1"/>
    <property type="molecule type" value="Genomic_DNA"/>
</dbReference>
<reference evidence="2" key="1">
    <citation type="journal article" date="2024" name="Proc. Natl. Acad. Sci. U.S.A.">
        <title>Extraordinary preservation of gene collinearity over three hundred million years revealed in homosporous lycophytes.</title>
        <authorList>
            <person name="Li C."/>
            <person name="Wickell D."/>
            <person name="Kuo L.Y."/>
            <person name="Chen X."/>
            <person name="Nie B."/>
            <person name="Liao X."/>
            <person name="Peng D."/>
            <person name="Ji J."/>
            <person name="Jenkins J."/>
            <person name="Williams M."/>
            <person name="Shu S."/>
            <person name="Plott C."/>
            <person name="Barry K."/>
            <person name="Rajasekar S."/>
            <person name="Grimwood J."/>
            <person name="Han X."/>
            <person name="Sun S."/>
            <person name="Hou Z."/>
            <person name="He W."/>
            <person name="Dai G."/>
            <person name="Sun C."/>
            <person name="Schmutz J."/>
            <person name="Leebens-Mack J.H."/>
            <person name="Li F.W."/>
            <person name="Wang L."/>
        </authorList>
    </citation>
    <scope>NUCLEOTIDE SEQUENCE [LARGE SCALE GENOMIC DNA]</scope>
    <source>
        <strain evidence="2">cv. PW_Plant_1</strain>
    </source>
</reference>
<accession>A0ACC2BBI5</accession>